<keyword evidence="3" id="KW-1185">Reference proteome</keyword>
<accession>A0A1M7MCR9</accession>
<dbReference type="PANTHER" id="PTHR42791:SF1">
    <property type="entry name" value="N-ACETYLTRANSFERASE DOMAIN-CONTAINING PROTEIN"/>
    <property type="match status" value="1"/>
</dbReference>
<gene>
    <name evidence="2" type="ORF">SAMN04488057_104226</name>
</gene>
<dbReference type="AlphaFoldDB" id="A0A1M7MCR9"/>
<dbReference type="InterPro" id="IPR016181">
    <property type="entry name" value="Acyl_CoA_acyltransferase"/>
</dbReference>
<dbReference type="Pfam" id="PF00583">
    <property type="entry name" value="Acetyltransf_1"/>
    <property type="match status" value="1"/>
</dbReference>
<dbReference type="InterPro" id="IPR052523">
    <property type="entry name" value="Trichothecene_AcTrans"/>
</dbReference>
<dbReference type="GO" id="GO:0016747">
    <property type="term" value="F:acyltransferase activity, transferring groups other than amino-acyl groups"/>
    <property type="evidence" value="ECO:0007669"/>
    <property type="project" value="InterPro"/>
</dbReference>
<dbReference type="PANTHER" id="PTHR42791">
    <property type="entry name" value="GNAT FAMILY ACETYLTRANSFERASE"/>
    <property type="match status" value="1"/>
</dbReference>
<feature type="domain" description="N-acetyltransferase" evidence="1">
    <location>
        <begin position="1"/>
        <end position="187"/>
    </location>
</feature>
<keyword evidence="2" id="KW-0808">Transferase</keyword>
<dbReference type="InterPro" id="IPR000182">
    <property type="entry name" value="GNAT_dom"/>
</dbReference>
<dbReference type="OrthoDB" id="1452841at2"/>
<dbReference type="SUPFAM" id="SSF55729">
    <property type="entry name" value="Acyl-CoA N-acyltransferases (Nat)"/>
    <property type="match status" value="1"/>
</dbReference>
<evidence type="ECO:0000313" key="2">
    <source>
        <dbReference type="EMBL" id="SHM88573.1"/>
    </source>
</evidence>
<evidence type="ECO:0000259" key="1">
    <source>
        <dbReference type="PROSITE" id="PS51186"/>
    </source>
</evidence>
<reference evidence="2 3" key="1">
    <citation type="submission" date="2016-11" db="EMBL/GenBank/DDBJ databases">
        <authorList>
            <person name="Jaros S."/>
            <person name="Januszkiewicz K."/>
            <person name="Wedrychowicz H."/>
        </authorList>
    </citation>
    <scope>NUCLEOTIDE SEQUENCE [LARGE SCALE GENOMIC DNA]</scope>
    <source>
        <strain evidence="2 3">CGMCC 1.6102</strain>
    </source>
</reference>
<dbReference type="PROSITE" id="PS51186">
    <property type="entry name" value="GNAT"/>
    <property type="match status" value="1"/>
</dbReference>
<organism evidence="2 3">
    <name type="scientific">Cyclobacterium lianum</name>
    <dbReference type="NCBI Taxonomy" id="388280"/>
    <lineage>
        <taxon>Bacteria</taxon>
        <taxon>Pseudomonadati</taxon>
        <taxon>Bacteroidota</taxon>
        <taxon>Cytophagia</taxon>
        <taxon>Cytophagales</taxon>
        <taxon>Cyclobacteriaceae</taxon>
        <taxon>Cyclobacterium</taxon>
    </lineage>
</organism>
<dbReference type="Gene3D" id="3.40.630.30">
    <property type="match status" value="1"/>
</dbReference>
<protein>
    <submittedName>
        <fullName evidence="2">Acetyltransferase (GNAT) domain-containing protein</fullName>
    </submittedName>
</protein>
<dbReference type="RefSeq" id="WP_073094235.1">
    <property type="nucleotide sequence ID" value="NZ_FRCY01000004.1"/>
</dbReference>
<proteinExistence type="predicted"/>
<dbReference type="STRING" id="388280.SAMN04488057_104226"/>
<sequence>MRRATQNDREKVVTILLEAFKKNKSVNYIAGKQEKKIRYLMEYSFDNCMDTGEIFISDDGEACAMIQFQDRKKFSWKSTYLDIQLILKTIGLGNIPKALARESFIKKHYPSEPFTYLWFIGVNPERQGNGFETAVLKHVLDYSRTLKRPVYLETSTERNLPWYQKHGMEIYTVSERFGFPFYFLKTA</sequence>
<evidence type="ECO:0000313" key="3">
    <source>
        <dbReference type="Proteomes" id="UP000184513"/>
    </source>
</evidence>
<name>A0A1M7MCR9_9BACT</name>
<dbReference type="EMBL" id="FRCY01000004">
    <property type="protein sequence ID" value="SHM88573.1"/>
    <property type="molecule type" value="Genomic_DNA"/>
</dbReference>
<dbReference type="Proteomes" id="UP000184513">
    <property type="component" value="Unassembled WGS sequence"/>
</dbReference>